<feature type="domain" description="Fumarylacetoacetase-like C-terminal" evidence="3">
    <location>
        <begin position="68"/>
        <end position="260"/>
    </location>
</feature>
<keyword evidence="6" id="KW-1185">Reference proteome</keyword>
<reference evidence="5 6" key="1">
    <citation type="journal article" date="2009" name="PLoS ONE">
        <title>Genome analysis of the anaerobic thermohalophilic bacterium Halothermothrix orenii.</title>
        <authorList>
            <person name="Mavromatis K."/>
            <person name="Ivanova N."/>
            <person name="Anderson I."/>
            <person name="Lykidis A."/>
            <person name="Hooper S.D."/>
            <person name="Sun H."/>
            <person name="Kunin V."/>
            <person name="Lapidus A."/>
            <person name="Hugenholtz P."/>
            <person name="Patel B."/>
            <person name="Kyrpides N.C."/>
        </authorList>
    </citation>
    <scope>NUCLEOTIDE SEQUENCE [LARGE SCALE GENOMIC DNA]</scope>
    <source>
        <strain evidence="6">H 168 / OCM 544 / DSM 9562</strain>
    </source>
</reference>
<dbReference type="Pfam" id="PF01557">
    <property type="entry name" value="FAA_hydrolase"/>
    <property type="match status" value="1"/>
</dbReference>
<dbReference type="InterPro" id="IPR018833">
    <property type="entry name" value="Rv2993c-like_N"/>
</dbReference>
<dbReference type="InterPro" id="IPR036663">
    <property type="entry name" value="Fumarylacetoacetase_C_sf"/>
</dbReference>
<dbReference type="SUPFAM" id="SSF56529">
    <property type="entry name" value="FAH"/>
    <property type="match status" value="1"/>
</dbReference>
<dbReference type="PANTHER" id="PTHR11820:SF7">
    <property type="entry name" value="ACYLPYRUVASE FAHD1, MITOCHONDRIAL"/>
    <property type="match status" value="1"/>
</dbReference>
<dbReference type="Proteomes" id="UP000000719">
    <property type="component" value="Chromosome"/>
</dbReference>
<dbReference type="KEGG" id="hor:Hore_20970"/>
<sequence>MHYNYRYGGGKKIKFVRFLFKGEKYYGLLKKDRVIPIKGDPFSGWEEDGSKTYSVADVKFLAPCQPSKIIAVGLNYYDHARELNMEIPEEPVIFLKPPTSVIGPEDYIILPEQSGRVDYEAELAVVIQKEARNVSHEIAKDVILGYTCGNDITARDLQKKDGQWTRAKSFDTFLPLGPVISDEFKPGSGRIELKVDGEVKQGSNTDQMIFDVYDLVVFISGIMTLKPGDVIITGTPGGIGPLKENSKVEVYIEGIGNLVNYTKRGD</sequence>
<gene>
    <name evidence="5" type="ordered locus">Hore_20970</name>
</gene>
<feature type="domain" description="Rv2993c-like N-terminal" evidence="4">
    <location>
        <begin position="14"/>
        <end position="63"/>
    </location>
</feature>
<dbReference type="PANTHER" id="PTHR11820">
    <property type="entry name" value="ACYLPYRUVASE"/>
    <property type="match status" value="1"/>
</dbReference>
<dbReference type="GO" id="GO:0018773">
    <property type="term" value="F:acetylpyruvate hydrolase activity"/>
    <property type="evidence" value="ECO:0007669"/>
    <property type="project" value="TreeGrafter"/>
</dbReference>
<dbReference type="STRING" id="373903.Hore_20970"/>
<evidence type="ECO:0000259" key="3">
    <source>
        <dbReference type="Pfam" id="PF01557"/>
    </source>
</evidence>
<dbReference type="FunFam" id="3.90.850.10:FF:000002">
    <property type="entry name" value="2-hydroxyhepta-2,4-diene-1,7-dioate isomerase"/>
    <property type="match status" value="1"/>
</dbReference>
<dbReference type="Pfam" id="PF10370">
    <property type="entry name" value="Rv2993c-like_N"/>
    <property type="match status" value="1"/>
</dbReference>
<keyword evidence="5" id="KW-0413">Isomerase</keyword>
<dbReference type="GO" id="GO:0046872">
    <property type="term" value="F:metal ion binding"/>
    <property type="evidence" value="ECO:0007669"/>
    <property type="project" value="UniProtKB-KW"/>
</dbReference>
<dbReference type="eggNOG" id="COG0179">
    <property type="taxonomic scope" value="Bacteria"/>
</dbReference>
<dbReference type="AlphaFoldDB" id="B8CZZ0"/>
<dbReference type="OrthoDB" id="9805307at2"/>
<dbReference type="EMBL" id="CP001098">
    <property type="protein sequence ID" value="ACL70842.1"/>
    <property type="molecule type" value="Genomic_DNA"/>
</dbReference>
<evidence type="ECO:0000256" key="2">
    <source>
        <dbReference type="ARBA" id="ARBA00022723"/>
    </source>
</evidence>
<name>B8CZZ0_HALOH</name>
<evidence type="ECO:0000313" key="6">
    <source>
        <dbReference type="Proteomes" id="UP000000719"/>
    </source>
</evidence>
<dbReference type="HOGENOM" id="CLU_028458_4_2_9"/>
<dbReference type="Gene3D" id="3.90.850.10">
    <property type="entry name" value="Fumarylacetoacetase-like, C-terminal domain"/>
    <property type="match status" value="1"/>
</dbReference>
<comment type="similarity">
    <text evidence="1">Belongs to the FAH family.</text>
</comment>
<organism evidence="5 6">
    <name type="scientific">Halothermothrix orenii (strain H 168 / OCM 544 / DSM 9562)</name>
    <dbReference type="NCBI Taxonomy" id="373903"/>
    <lineage>
        <taxon>Bacteria</taxon>
        <taxon>Bacillati</taxon>
        <taxon>Bacillota</taxon>
        <taxon>Clostridia</taxon>
        <taxon>Halanaerobiales</taxon>
        <taxon>Halothermotrichaceae</taxon>
        <taxon>Halothermothrix</taxon>
    </lineage>
</organism>
<dbReference type="InterPro" id="IPR011234">
    <property type="entry name" value="Fumarylacetoacetase-like_C"/>
</dbReference>
<dbReference type="RefSeq" id="WP_015923811.1">
    <property type="nucleotide sequence ID" value="NC_011899.1"/>
</dbReference>
<dbReference type="GO" id="GO:0019752">
    <property type="term" value="P:carboxylic acid metabolic process"/>
    <property type="evidence" value="ECO:0007669"/>
    <property type="project" value="UniProtKB-ARBA"/>
</dbReference>
<evidence type="ECO:0000256" key="1">
    <source>
        <dbReference type="ARBA" id="ARBA00010211"/>
    </source>
</evidence>
<evidence type="ECO:0000313" key="5">
    <source>
        <dbReference type="EMBL" id="ACL70842.1"/>
    </source>
</evidence>
<proteinExistence type="inferred from homology"/>
<keyword evidence="2" id="KW-0479">Metal-binding</keyword>
<dbReference type="EC" id="5.3.3.10" evidence="5"/>
<protein>
    <submittedName>
        <fullName evidence="5">5-carboxymethyl-2-hydroxymuconate Delta-isomerase</fullName>
        <ecNumber evidence="5">5.3.3.10</ecNumber>
    </submittedName>
</protein>
<accession>B8CZZ0</accession>
<dbReference type="GO" id="GO:0008704">
    <property type="term" value="F:5-carboxymethyl-2-hydroxymuconate delta-isomerase activity"/>
    <property type="evidence" value="ECO:0007669"/>
    <property type="project" value="UniProtKB-EC"/>
</dbReference>
<evidence type="ECO:0000259" key="4">
    <source>
        <dbReference type="Pfam" id="PF10370"/>
    </source>
</evidence>